<dbReference type="Gene3D" id="4.10.240.10">
    <property type="entry name" value="Zn(2)-C6 fungal-type DNA-binding domain"/>
    <property type="match status" value="1"/>
</dbReference>
<protein>
    <submittedName>
        <fullName evidence="2">Putative hmg box protein</fullName>
    </submittedName>
</protein>
<organism evidence="2 3">
    <name type="scientific">Gigaspora margarita</name>
    <dbReference type="NCBI Taxonomy" id="4874"/>
    <lineage>
        <taxon>Eukaryota</taxon>
        <taxon>Fungi</taxon>
        <taxon>Fungi incertae sedis</taxon>
        <taxon>Mucoromycota</taxon>
        <taxon>Glomeromycotina</taxon>
        <taxon>Glomeromycetes</taxon>
        <taxon>Diversisporales</taxon>
        <taxon>Gigasporaceae</taxon>
        <taxon>Gigaspora</taxon>
    </lineage>
</organism>
<keyword evidence="3" id="KW-1185">Reference proteome</keyword>
<dbReference type="AlphaFoldDB" id="A0A8H3XGI7"/>
<dbReference type="GO" id="GO:0008270">
    <property type="term" value="F:zinc ion binding"/>
    <property type="evidence" value="ECO:0007669"/>
    <property type="project" value="InterPro"/>
</dbReference>
<dbReference type="Pfam" id="PF00172">
    <property type="entry name" value="Zn_clus"/>
    <property type="match status" value="1"/>
</dbReference>
<gene>
    <name evidence="2" type="ORF">F8M41_026578</name>
</gene>
<dbReference type="InterPro" id="IPR001138">
    <property type="entry name" value="Zn2Cys6_DnaBD"/>
</dbReference>
<sequence length="382" mass="43489">MDDNFSIPSHYEFEVMGSELNLNTLSYNTSNSSSLFIKPPVFPTISIDSLISMPNNDYPYNGFKIYCKEFRSRGINLIHMVMSRLWSQEQPNVKQEYVNIAVNANRKYKEKWPHIPRHRYQQFPINQSLSPADTSKTIPTHSINNTSSSIPAIETTELYYGLNTIYSSQEILRHRYQQLPINQSSSPADTLKTIPTHSINNSSSSIPEIETTEFYYEMSTISSSQEIVNPLDNCNQTGLIPPTENLNKRPTSRTNTSAACNHCKKSKIRCKNSGNSPCERCIKRKFECTFSPQKKRGPKNNRLNMTNCTVVQKLDKWHKDYERKVNKLGYCVQRTVIAPGTSNQDDALQILTLPIEESTAYTSVNCESGISNNSSILSPHQF</sequence>
<evidence type="ECO:0000313" key="2">
    <source>
        <dbReference type="EMBL" id="KAF0463790.1"/>
    </source>
</evidence>
<evidence type="ECO:0000313" key="3">
    <source>
        <dbReference type="Proteomes" id="UP000439903"/>
    </source>
</evidence>
<dbReference type="OrthoDB" id="1393670at2759"/>
<comment type="caution">
    <text evidence="2">The sequence shown here is derived from an EMBL/GenBank/DDBJ whole genome shotgun (WGS) entry which is preliminary data.</text>
</comment>
<dbReference type="GO" id="GO:0000981">
    <property type="term" value="F:DNA-binding transcription factor activity, RNA polymerase II-specific"/>
    <property type="evidence" value="ECO:0007669"/>
    <property type="project" value="InterPro"/>
</dbReference>
<dbReference type="InterPro" id="IPR036864">
    <property type="entry name" value="Zn2-C6_fun-type_DNA-bd_sf"/>
</dbReference>
<dbReference type="CDD" id="cd00067">
    <property type="entry name" value="GAL4"/>
    <property type="match status" value="1"/>
</dbReference>
<feature type="domain" description="Zn(2)-C6 fungal-type" evidence="1">
    <location>
        <begin position="259"/>
        <end position="290"/>
    </location>
</feature>
<accession>A0A8H3XGI7</accession>
<dbReference type="SMART" id="SM00066">
    <property type="entry name" value="GAL4"/>
    <property type="match status" value="1"/>
</dbReference>
<dbReference type="SUPFAM" id="SSF47095">
    <property type="entry name" value="HMG-box"/>
    <property type="match status" value="1"/>
</dbReference>
<dbReference type="EMBL" id="WTPW01000998">
    <property type="protein sequence ID" value="KAF0463790.1"/>
    <property type="molecule type" value="Genomic_DNA"/>
</dbReference>
<dbReference type="Proteomes" id="UP000439903">
    <property type="component" value="Unassembled WGS sequence"/>
</dbReference>
<dbReference type="InterPro" id="IPR036910">
    <property type="entry name" value="HMG_box_dom_sf"/>
</dbReference>
<reference evidence="2 3" key="1">
    <citation type="journal article" date="2019" name="Environ. Microbiol.">
        <title>At the nexus of three kingdoms: the genome of the mycorrhizal fungus Gigaspora margarita provides insights into plant, endobacterial and fungal interactions.</title>
        <authorList>
            <person name="Venice F."/>
            <person name="Ghignone S."/>
            <person name="Salvioli di Fossalunga A."/>
            <person name="Amselem J."/>
            <person name="Novero M."/>
            <person name="Xianan X."/>
            <person name="Sedzielewska Toro K."/>
            <person name="Morin E."/>
            <person name="Lipzen A."/>
            <person name="Grigoriev I.V."/>
            <person name="Henrissat B."/>
            <person name="Martin F.M."/>
            <person name="Bonfante P."/>
        </authorList>
    </citation>
    <scope>NUCLEOTIDE SEQUENCE [LARGE SCALE GENOMIC DNA]</scope>
    <source>
        <strain evidence="2 3">BEG34</strain>
    </source>
</reference>
<dbReference type="SUPFAM" id="SSF57701">
    <property type="entry name" value="Zn2/Cys6 DNA-binding domain"/>
    <property type="match status" value="1"/>
</dbReference>
<dbReference type="PROSITE" id="PS00463">
    <property type="entry name" value="ZN2_CY6_FUNGAL_1"/>
    <property type="match status" value="1"/>
</dbReference>
<name>A0A8H3XGI7_GIGMA</name>
<dbReference type="PROSITE" id="PS50048">
    <property type="entry name" value="ZN2_CY6_FUNGAL_2"/>
    <property type="match status" value="1"/>
</dbReference>
<evidence type="ECO:0000259" key="1">
    <source>
        <dbReference type="PROSITE" id="PS50048"/>
    </source>
</evidence>
<proteinExistence type="predicted"/>